<evidence type="ECO:0000313" key="6">
    <source>
        <dbReference type="EMBL" id="CAF1206405.1"/>
    </source>
</evidence>
<protein>
    <recommendedName>
        <fullName evidence="5">SMP-30/Gluconolactonase/LRE-like region domain-containing protein</fullName>
    </recommendedName>
</protein>
<name>A0A818K427_9BILA</name>
<keyword evidence="4" id="KW-0812">Transmembrane</keyword>
<feature type="repeat" description="NHL" evidence="2">
    <location>
        <begin position="981"/>
        <end position="1022"/>
    </location>
</feature>
<dbReference type="InterPro" id="IPR050952">
    <property type="entry name" value="TRIM-NHL_E3_ligases"/>
</dbReference>
<keyword evidence="1" id="KW-0677">Repeat</keyword>
<sequence>MTTELTDTVFNCNPNLSHCDSLNSIDLSPDALAAFGTELPADINYRVELARHIARTFDDADQIILFDDVAIQILGADPRCFADLRGYDRSLLPALWLSTGFRCGGRILVYAPPNPIELGIYLKLRHLIEQHLKRNISIEIFYEDSTGHLHELIRLFEENPQEYMIVCEKFIERSPDEFYPEYHIRMLKRHFETIMKDVRRSFVFPYDMNKWHQDEIGSYSDRLYFPDVSNNDKAQHHFFLRSNGFTALPRLIAVSIDGSLIENYQELMKNMEQVDPVHVKNTFDNIEVFSRAIIQAIDHLHNKYQLTSFVKLDSLGAGGWSSMAPSEHPIIYDIDIANEQRVLYLHNHLDRIFEDEPLLSLMAVVEEFIEPQKRSDDIDADYTVCGFVLSGKFFPTSINLCGTKGGVYIEQWTSSSPADIGDSPEFWQEMFHTYSHMVALEATEFSYKNGIYAGDLFITKDNQHKQRDWNIRRGGRSSPESMTIFGMANYETKLTLHMNDFRVDGKMNKLELFRLYTNVCELLSQDYGMYTFSSAFGYCCKDSAKGDILTFNILVHPKVLTHGDQHGQKQTLPKREHRAKVLELIRDTIRKYPSSDKTITMNINNTVGPDELATGNPNRTRLQTLYQHYRKRKLTWIISFIIVIVVIIIISTIIGTRNKTKREKTETMEITTLTTTEITTKTTTTRSTEIQTTTTTPEISTTSTKIKTTTTTTNKQLPPSVIISSNTKWKQNAITIAGGNGRGNGLNQLNDPCGIYVDNDDHSIYIADTYNHRIIRWEFGANSGTIVAVGNGPEDIRNQLNQPTDVILDKEKKYLIICDYSNGRVLRWSLQNSQDQQILIPDISCWGLAMDNNGDLYISDWARHQVVRWQEGDTKGTVVAGGNGQGNHLNQLDFPMYIFVDEYHSVYVANAGNKRVMKWMKNAAEGSLIAPGQFFNENSSSMPEPRSVIVDHMGNIYVSHEGIYQIMRWSPGTIEGVPVVGENKSGIGPTELNSPYDLSFDQQGNLYVADAGNARIQKFAIDPE</sequence>
<evidence type="ECO:0000256" key="4">
    <source>
        <dbReference type="SAM" id="Phobius"/>
    </source>
</evidence>
<evidence type="ECO:0000313" key="7">
    <source>
        <dbReference type="EMBL" id="CAF3551177.1"/>
    </source>
</evidence>
<dbReference type="InterPro" id="IPR013658">
    <property type="entry name" value="SGL"/>
</dbReference>
<proteinExistence type="predicted"/>
<evidence type="ECO:0000256" key="2">
    <source>
        <dbReference type="PROSITE-ProRule" id="PRU00504"/>
    </source>
</evidence>
<evidence type="ECO:0000256" key="3">
    <source>
        <dbReference type="SAM" id="MobiDB-lite"/>
    </source>
</evidence>
<dbReference type="EMBL" id="CAJNON010000340">
    <property type="protein sequence ID" value="CAF1206405.1"/>
    <property type="molecule type" value="Genomic_DNA"/>
</dbReference>
<dbReference type="Proteomes" id="UP000663881">
    <property type="component" value="Unassembled WGS sequence"/>
</dbReference>
<keyword evidence="4" id="KW-1133">Transmembrane helix</keyword>
<dbReference type="EMBL" id="CAJOAY010000129">
    <property type="protein sequence ID" value="CAF3551177.1"/>
    <property type="molecule type" value="Genomic_DNA"/>
</dbReference>
<dbReference type="CDD" id="cd05819">
    <property type="entry name" value="NHL"/>
    <property type="match status" value="1"/>
</dbReference>
<dbReference type="OrthoDB" id="10309880at2759"/>
<evidence type="ECO:0000256" key="1">
    <source>
        <dbReference type="ARBA" id="ARBA00022737"/>
    </source>
</evidence>
<feature type="transmembrane region" description="Helical" evidence="4">
    <location>
        <begin position="634"/>
        <end position="654"/>
    </location>
</feature>
<dbReference type="SUPFAM" id="SSF101898">
    <property type="entry name" value="NHL repeat"/>
    <property type="match status" value="1"/>
</dbReference>
<dbReference type="InterPro" id="IPR011042">
    <property type="entry name" value="6-blade_b-propeller_TolB-like"/>
</dbReference>
<feature type="region of interest" description="Disordered" evidence="3">
    <location>
        <begin position="680"/>
        <end position="711"/>
    </location>
</feature>
<dbReference type="Pfam" id="PF08450">
    <property type="entry name" value="SGL"/>
    <property type="match status" value="1"/>
</dbReference>
<accession>A0A818K427</accession>
<dbReference type="PANTHER" id="PTHR24104">
    <property type="entry name" value="E3 UBIQUITIN-PROTEIN LIGASE NHLRC1-RELATED"/>
    <property type="match status" value="1"/>
</dbReference>
<feature type="domain" description="SMP-30/Gluconolactonase/LRE-like region" evidence="5">
    <location>
        <begin position="748"/>
        <end position="859"/>
    </location>
</feature>
<dbReference type="Pfam" id="PF01436">
    <property type="entry name" value="NHL"/>
    <property type="match status" value="1"/>
</dbReference>
<evidence type="ECO:0000259" key="5">
    <source>
        <dbReference type="Pfam" id="PF08450"/>
    </source>
</evidence>
<evidence type="ECO:0000313" key="8">
    <source>
        <dbReference type="Proteomes" id="UP000663881"/>
    </source>
</evidence>
<reference evidence="7" key="1">
    <citation type="submission" date="2021-02" db="EMBL/GenBank/DDBJ databases">
        <authorList>
            <person name="Nowell W R."/>
        </authorList>
    </citation>
    <scope>NUCLEOTIDE SEQUENCE</scope>
</reference>
<gene>
    <name evidence="7" type="ORF">OKA104_LOCUS4098</name>
    <name evidence="6" type="ORF">VCS650_LOCUS25931</name>
</gene>
<keyword evidence="4" id="KW-0472">Membrane</keyword>
<dbReference type="PROSITE" id="PS51125">
    <property type="entry name" value="NHL"/>
    <property type="match status" value="1"/>
</dbReference>
<organism evidence="7 8">
    <name type="scientific">Adineta steineri</name>
    <dbReference type="NCBI Taxonomy" id="433720"/>
    <lineage>
        <taxon>Eukaryota</taxon>
        <taxon>Metazoa</taxon>
        <taxon>Spiralia</taxon>
        <taxon>Gnathifera</taxon>
        <taxon>Rotifera</taxon>
        <taxon>Eurotatoria</taxon>
        <taxon>Bdelloidea</taxon>
        <taxon>Adinetida</taxon>
        <taxon>Adinetidae</taxon>
        <taxon>Adineta</taxon>
    </lineage>
</organism>
<dbReference type="Proteomes" id="UP000663891">
    <property type="component" value="Unassembled WGS sequence"/>
</dbReference>
<dbReference type="AlphaFoldDB" id="A0A818K427"/>
<dbReference type="Gene3D" id="2.120.10.30">
    <property type="entry name" value="TolB, C-terminal domain"/>
    <property type="match status" value="2"/>
</dbReference>
<comment type="caution">
    <text evidence="7">The sequence shown here is derived from an EMBL/GenBank/DDBJ whole genome shotgun (WGS) entry which is preliminary data.</text>
</comment>
<dbReference type="InterPro" id="IPR001258">
    <property type="entry name" value="NHL_repeat"/>
</dbReference>